<accession>K3WWF3</accession>
<dbReference type="InterPro" id="IPR000626">
    <property type="entry name" value="Ubiquitin-like_dom"/>
</dbReference>
<dbReference type="PROSITE" id="PS50053">
    <property type="entry name" value="UBIQUITIN_2"/>
    <property type="match status" value="1"/>
</dbReference>
<protein>
    <recommendedName>
        <fullName evidence="1">Ubiquitin-like domain-containing protein</fullName>
    </recommendedName>
</protein>
<reference evidence="2" key="3">
    <citation type="submission" date="2015-02" db="UniProtKB">
        <authorList>
            <consortium name="EnsemblProtists"/>
        </authorList>
    </citation>
    <scope>IDENTIFICATION</scope>
    <source>
        <strain evidence="2">DAOM BR144</strain>
    </source>
</reference>
<dbReference type="SMART" id="SM00213">
    <property type="entry name" value="UBQ"/>
    <property type="match status" value="1"/>
</dbReference>
<dbReference type="SUPFAM" id="SSF54236">
    <property type="entry name" value="Ubiquitin-like"/>
    <property type="match status" value="1"/>
</dbReference>
<dbReference type="InParanoid" id="K3WWF3"/>
<organism evidence="2 3">
    <name type="scientific">Globisporangium ultimum (strain ATCC 200006 / CBS 805.95 / DAOM BR144)</name>
    <name type="common">Pythium ultimum</name>
    <dbReference type="NCBI Taxonomy" id="431595"/>
    <lineage>
        <taxon>Eukaryota</taxon>
        <taxon>Sar</taxon>
        <taxon>Stramenopiles</taxon>
        <taxon>Oomycota</taxon>
        <taxon>Peronosporomycetes</taxon>
        <taxon>Pythiales</taxon>
        <taxon>Pythiaceae</taxon>
        <taxon>Globisporangium</taxon>
    </lineage>
</organism>
<dbReference type="HOGENOM" id="CLU_1566017_0_0_1"/>
<reference evidence="3" key="1">
    <citation type="journal article" date="2010" name="Genome Biol.">
        <title>Genome sequence of the necrotrophic plant pathogen Pythium ultimum reveals original pathogenicity mechanisms and effector repertoire.</title>
        <authorList>
            <person name="Levesque C.A."/>
            <person name="Brouwer H."/>
            <person name="Cano L."/>
            <person name="Hamilton J.P."/>
            <person name="Holt C."/>
            <person name="Huitema E."/>
            <person name="Raffaele S."/>
            <person name="Robideau G.P."/>
            <person name="Thines M."/>
            <person name="Win J."/>
            <person name="Zerillo M.M."/>
            <person name="Beakes G.W."/>
            <person name="Boore J.L."/>
            <person name="Busam D."/>
            <person name="Dumas B."/>
            <person name="Ferriera S."/>
            <person name="Fuerstenberg S.I."/>
            <person name="Gachon C.M."/>
            <person name="Gaulin E."/>
            <person name="Govers F."/>
            <person name="Grenville-Briggs L."/>
            <person name="Horner N."/>
            <person name="Hostetler J."/>
            <person name="Jiang R.H."/>
            <person name="Johnson J."/>
            <person name="Krajaejun T."/>
            <person name="Lin H."/>
            <person name="Meijer H.J."/>
            <person name="Moore B."/>
            <person name="Morris P."/>
            <person name="Phuntmart V."/>
            <person name="Puiu D."/>
            <person name="Shetty J."/>
            <person name="Stajich J.E."/>
            <person name="Tripathy S."/>
            <person name="Wawra S."/>
            <person name="van West P."/>
            <person name="Whitty B.R."/>
            <person name="Coutinho P.M."/>
            <person name="Henrissat B."/>
            <person name="Martin F."/>
            <person name="Thomas P.D."/>
            <person name="Tyler B.M."/>
            <person name="De Vries R.P."/>
            <person name="Kamoun S."/>
            <person name="Yandell M."/>
            <person name="Tisserat N."/>
            <person name="Buell C.R."/>
        </authorList>
    </citation>
    <scope>NUCLEOTIDE SEQUENCE</scope>
    <source>
        <strain evidence="3">DAOM:BR144</strain>
    </source>
</reference>
<evidence type="ECO:0000313" key="2">
    <source>
        <dbReference type="EnsemblProtists" id="PYU1_T009301"/>
    </source>
</evidence>
<dbReference type="Pfam" id="PF00240">
    <property type="entry name" value="ubiquitin"/>
    <property type="match status" value="1"/>
</dbReference>
<dbReference type="CDD" id="cd17039">
    <property type="entry name" value="Ubl_ubiquitin_like"/>
    <property type="match status" value="1"/>
</dbReference>
<dbReference type="STRING" id="431595.K3WWF3"/>
<reference evidence="3" key="2">
    <citation type="submission" date="2010-04" db="EMBL/GenBank/DDBJ databases">
        <authorList>
            <person name="Buell R."/>
            <person name="Hamilton J."/>
            <person name="Hostetler J."/>
        </authorList>
    </citation>
    <scope>NUCLEOTIDE SEQUENCE [LARGE SCALE GENOMIC DNA]</scope>
    <source>
        <strain evidence="3">DAOM:BR144</strain>
    </source>
</reference>
<proteinExistence type="predicted"/>
<dbReference type="EMBL" id="GL376632">
    <property type="status" value="NOT_ANNOTATED_CDS"/>
    <property type="molecule type" value="Genomic_DNA"/>
</dbReference>
<keyword evidence="3" id="KW-1185">Reference proteome</keyword>
<dbReference type="AlphaFoldDB" id="K3WWF3"/>
<dbReference type="InterPro" id="IPR029071">
    <property type="entry name" value="Ubiquitin-like_domsf"/>
</dbReference>
<dbReference type="VEuPathDB" id="FungiDB:PYU1_G009283"/>
<evidence type="ECO:0000259" key="1">
    <source>
        <dbReference type="PROSITE" id="PS50053"/>
    </source>
</evidence>
<dbReference type="Proteomes" id="UP000019132">
    <property type="component" value="Unassembled WGS sequence"/>
</dbReference>
<name>K3WWF3_GLOUD</name>
<evidence type="ECO:0000313" key="3">
    <source>
        <dbReference type="Proteomes" id="UP000019132"/>
    </source>
</evidence>
<feature type="domain" description="Ubiquitin-like" evidence="1">
    <location>
        <begin position="73"/>
        <end position="147"/>
    </location>
</feature>
<sequence length="171" mass="18734">MDAFAAPAGPVIESHAFAAPPHEETSDISVPDAEILSAEVDAMPDAAIESTIHGSDSSSSGAATMAAEVSDLLRLRLKMLDERVVEVEAEASTTVAEFRIQVAHATQVPVYRQRLIYRGRSYDPSCGETHRVGCGCVVIFQYDRRNGVHVDFHRRRLKNAMEQIAVSLRQQ</sequence>
<dbReference type="Gene3D" id="3.10.20.90">
    <property type="entry name" value="Phosphatidylinositol 3-kinase Catalytic Subunit, Chain A, domain 1"/>
    <property type="match status" value="1"/>
</dbReference>
<dbReference type="EnsemblProtists" id="PYU1_T009301">
    <property type="protein sequence ID" value="PYU1_T009301"/>
    <property type="gene ID" value="PYU1_G009283"/>
</dbReference>